<dbReference type="PANTHER" id="PTHR31996:SF2">
    <property type="entry name" value="COILED-COIL DOMAIN-CONTAINING PROTEIN 115"/>
    <property type="match status" value="1"/>
</dbReference>
<evidence type="ECO:0000313" key="3">
    <source>
        <dbReference type="EMBL" id="KAH7037687.1"/>
    </source>
</evidence>
<gene>
    <name evidence="3" type="ORF">B0I36DRAFT_314612</name>
</gene>
<dbReference type="Pfam" id="PF21730">
    <property type="entry name" value="Vma22_CCDC115"/>
    <property type="match status" value="2"/>
</dbReference>
<comment type="caution">
    <text evidence="3">The sequence shown here is derived from an EMBL/GenBank/DDBJ whole genome shotgun (WGS) entry which is preliminary data.</text>
</comment>
<evidence type="ECO:0000256" key="1">
    <source>
        <dbReference type="ARBA" id="ARBA00093634"/>
    </source>
</evidence>
<sequence>MAAVQPLPISTGGASHDEAIEMLLERYLHLLDEYTSLRSELSKLQSAMYQQLARANFAAERGIWYGQDYYDERMQASSTVVVSGTSSPRFSVVRRTKADTRQSKTAGSPDSSALGGAAVGAGYSRVGDVSHPTVPPPNHQTVTVDSATEGQHREAIREENTSVEHNRAVSADLEGSADTEASPGAESDQKEKESRPMPADPIRWFGLMAPMALRQAQACSSRAVNDIVPRLATVSVEMAEVEIKVRRARKRRAKAASSTANSIAETFVTPKEAVAAQ</sequence>
<dbReference type="RefSeq" id="XP_046016808.1">
    <property type="nucleotide sequence ID" value="XM_046152789.1"/>
</dbReference>
<dbReference type="EMBL" id="JAGTJQ010000002">
    <property type="protein sequence ID" value="KAH7037687.1"/>
    <property type="molecule type" value="Genomic_DNA"/>
</dbReference>
<feature type="region of interest" description="Disordered" evidence="2">
    <location>
        <begin position="94"/>
        <end position="199"/>
    </location>
</feature>
<proteinExistence type="predicted"/>
<keyword evidence="4" id="KW-1185">Reference proteome</keyword>
<dbReference type="PANTHER" id="PTHR31996">
    <property type="entry name" value="COILED-COIL DOMAIN-CONTAINING PROTEIN 115"/>
    <property type="match status" value="1"/>
</dbReference>
<dbReference type="InterPro" id="IPR040357">
    <property type="entry name" value="Vma22/CCDC115"/>
</dbReference>
<dbReference type="Proteomes" id="UP000756346">
    <property type="component" value="Unassembled WGS sequence"/>
</dbReference>
<dbReference type="GO" id="GO:0051082">
    <property type="term" value="F:unfolded protein binding"/>
    <property type="evidence" value="ECO:0007669"/>
    <property type="project" value="TreeGrafter"/>
</dbReference>
<feature type="compositionally biased region" description="Low complexity" evidence="2">
    <location>
        <begin position="113"/>
        <end position="122"/>
    </location>
</feature>
<evidence type="ECO:0000313" key="4">
    <source>
        <dbReference type="Proteomes" id="UP000756346"/>
    </source>
</evidence>
<accession>A0A9P8YEZ4</accession>
<feature type="compositionally biased region" description="Basic and acidic residues" evidence="2">
    <location>
        <begin position="150"/>
        <end position="167"/>
    </location>
</feature>
<organism evidence="3 4">
    <name type="scientific">Microdochium trichocladiopsis</name>
    <dbReference type="NCBI Taxonomy" id="1682393"/>
    <lineage>
        <taxon>Eukaryota</taxon>
        <taxon>Fungi</taxon>
        <taxon>Dikarya</taxon>
        <taxon>Ascomycota</taxon>
        <taxon>Pezizomycotina</taxon>
        <taxon>Sordariomycetes</taxon>
        <taxon>Xylariomycetidae</taxon>
        <taxon>Xylariales</taxon>
        <taxon>Microdochiaceae</taxon>
        <taxon>Microdochium</taxon>
    </lineage>
</organism>
<dbReference type="GeneID" id="70182335"/>
<dbReference type="GO" id="GO:0070072">
    <property type="term" value="P:vacuolar proton-transporting V-type ATPase complex assembly"/>
    <property type="evidence" value="ECO:0007669"/>
    <property type="project" value="InterPro"/>
</dbReference>
<dbReference type="OrthoDB" id="408631at2759"/>
<reference evidence="3" key="1">
    <citation type="journal article" date="2021" name="Nat. Commun.">
        <title>Genetic determinants of endophytism in the Arabidopsis root mycobiome.</title>
        <authorList>
            <person name="Mesny F."/>
            <person name="Miyauchi S."/>
            <person name="Thiergart T."/>
            <person name="Pickel B."/>
            <person name="Atanasova L."/>
            <person name="Karlsson M."/>
            <person name="Huettel B."/>
            <person name="Barry K.W."/>
            <person name="Haridas S."/>
            <person name="Chen C."/>
            <person name="Bauer D."/>
            <person name="Andreopoulos W."/>
            <person name="Pangilinan J."/>
            <person name="LaButti K."/>
            <person name="Riley R."/>
            <person name="Lipzen A."/>
            <person name="Clum A."/>
            <person name="Drula E."/>
            <person name="Henrissat B."/>
            <person name="Kohler A."/>
            <person name="Grigoriev I.V."/>
            <person name="Martin F.M."/>
            <person name="Hacquard S."/>
        </authorList>
    </citation>
    <scope>NUCLEOTIDE SEQUENCE</scope>
    <source>
        <strain evidence="3">MPI-CAGE-CH-0230</strain>
    </source>
</reference>
<dbReference type="AlphaFoldDB" id="A0A9P8YEZ4"/>
<feature type="compositionally biased region" description="Polar residues" evidence="2">
    <location>
        <begin position="139"/>
        <end position="149"/>
    </location>
</feature>
<protein>
    <recommendedName>
        <fullName evidence="1">Vacuolar ATPase assembly protein VMA22</fullName>
    </recommendedName>
</protein>
<name>A0A9P8YEZ4_9PEZI</name>
<evidence type="ECO:0000256" key="2">
    <source>
        <dbReference type="SAM" id="MobiDB-lite"/>
    </source>
</evidence>
<dbReference type="GO" id="GO:1990871">
    <property type="term" value="C:Vma12-Vma22 assembly complex"/>
    <property type="evidence" value="ECO:0007669"/>
    <property type="project" value="TreeGrafter"/>
</dbReference>